<dbReference type="CDD" id="cd15532">
    <property type="entry name" value="PHD2_CHD_II"/>
    <property type="match status" value="1"/>
</dbReference>
<evidence type="ECO:0000256" key="1">
    <source>
        <dbReference type="ARBA" id="ARBA00004123"/>
    </source>
</evidence>
<protein>
    <recommendedName>
        <fullName evidence="12">DDT domain-containing protein PTM</fullName>
    </recommendedName>
</protein>
<evidence type="ECO:0000259" key="8">
    <source>
        <dbReference type="PROSITE" id="PS50016"/>
    </source>
</evidence>
<evidence type="ECO:0000256" key="4">
    <source>
        <dbReference type="ARBA" id="ARBA00022833"/>
    </source>
</evidence>
<dbReference type="SMART" id="SM00571">
    <property type="entry name" value="DDT"/>
    <property type="match status" value="1"/>
</dbReference>
<feature type="region of interest" description="Disordered" evidence="7">
    <location>
        <begin position="1458"/>
        <end position="1478"/>
    </location>
</feature>
<dbReference type="Pfam" id="PF21743">
    <property type="entry name" value="PTM_DIR17_Tudor"/>
    <property type="match status" value="1"/>
</dbReference>
<organism evidence="10 11">
    <name type="scientific">Ziziphus jujuba var. spinosa</name>
    <dbReference type="NCBI Taxonomy" id="714518"/>
    <lineage>
        <taxon>Eukaryota</taxon>
        <taxon>Viridiplantae</taxon>
        <taxon>Streptophyta</taxon>
        <taxon>Embryophyta</taxon>
        <taxon>Tracheophyta</taxon>
        <taxon>Spermatophyta</taxon>
        <taxon>Magnoliopsida</taxon>
        <taxon>eudicotyledons</taxon>
        <taxon>Gunneridae</taxon>
        <taxon>Pentapetalae</taxon>
        <taxon>rosids</taxon>
        <taxon>fabids</taxon>
        <taxon>Rosales</taxon>
        <taxon>Rhamnaceae</taxon>
        <taxon>Paliureae</taxon>
        <taxon>Ziziphus</taxon>
    </lineage>
</organism>
<dbReference type="GO" id="GO:0008270">
    <property type="term" value="F:zinc ion binding"/>
    <property type="evidence" value="ECO:0007669"/>
    <property type="project" value="UniProtKB-KW"/>
</dbReference>
<dbReference type="InterPro" id="IPR028942">
    <property type="entry name" value="WHIM1_dom"/>
</dbReference>
<name>A0A978VTB1_ZIZJJ</name>
<dbReference type="SMART" id="SM00249">
    <property type="entry name" value="PHD"/>
    <property type="match status" value="4"/>
</dbReference>
<evidence type="ECO:0008006" key="12">
    <source>
        <dbReference type="Google" id="ProtNLM"/>
    </source>
</evidence>
<feature type="region of interest" description="Disordered" evidence="7">
    <location>
        <begin position="1"/>
        <end position="31"/>
    </location>
</feature>
<evidence type="ECO:0000313" key="10">
    <source>
        <dbReference type="EMBL" id="KAH7542056.1"/>
    </source>
</evidence>
<dbReference type="Pfam" id="PF24294">
    <property type="entry name" value="Chromo_PTM"/>
    <property type="match status" value="1"/>
</dbReference>
<dbReference type="InterPro" id="IPR047365">
    <property type="entry name" value="Tudor_AtPTM-like"/>
</dbReference>
<dbReference type="InterPro" id="IPR001965">
    <property type="entry name" value="Znf_PHD"/>
</dbReference>
<reference evidence="10" key="1">
    <citation type="journal article" date="2021" name="Front. Plant Sci.">
        <title>Chromosome-Scale Genome Assembly for Chinese Sour Jujube and Insights Into Its Genome Evolution and Domestication Signature.</title>
        <authorList>
            <person name="Shen L.-Y."/>
            <person name="Luo H."/>
            <person name="Wang X.-L."/>
            <person name="Wang X.-M."/>
            <person name="Qiu X.-J."/>
            <person name="Liu H."/>
            <person name="Zhou S.-S."/>
            <person name="Jia K.-H."/>
            <person name="Nie S."/>
            <person name="Bao Y.-T."/>
            <person name="Zhang R.-G."/>
            <person name="Yun Q.-Z."/>
            <person name="Chai Y.-H."/>
            <person name="Lu J.-Y."/>
            <person name="Li Y."/>
            <person name="Zhao S.-W."/>
            <person name="Mao J.-F."/>
            <person name="Jia S.-G."/>
            <person name="Mao Y.-M."/>
        </authorList>
    </citation>
    <scope>NUCLEOTIDE SEQUENCE</scope>
    <source>
        <strain evidence="10">AT0</strain>
        <tissue evidence="10">Leaf</tissue>
    </source>
</reference>
<gene>
    <name evidence="10" type="ORF">FEM48_Zijuj02G0032900</name>
</gene>
<evidence type="ECO:0000256" key="2">
    <source>
        <dbReference type="ARBA" id="ARBA00022723"/>
    </source>
</evidence>
<dbReference type="InterPro" id="IPR013083">
    <property type="entry name" value="Znf_RING/FYVE/PHD"/>
</dbReference>
<evidence type="ECO:0000256" key="5">
    <source>
        <dbReference type="ARBA" id="ARBA00023242"/>
    </source>
</evidence>
<dbReference type="PROSITE" id="PS50827">
    <property type="entry name" value="DDT"/>
    <property type="match status" value="1"/>
</dbReference>
<dbReference type="Pfam" id="PF15612">
    <property type="entry name" value="WHIM1"/>
    <property type="match status" value="1"/>
</dbReference>
<dbReference type="PROSITE" id="PS01359">
    <property type="entry name" value="ZF_PHD_1"/>
    <property type="match status" value="2"/>
</dbReference>
<dbReference type="CDD" id="cd15489">
    <property type="entry name" value="PHD_SF"/>
    <property type="match status" value="1"/>
</dbReference>
<dbReference type="PROSITE" id="PS50016">
    <property type="entry name" value="ZF_PHD_2"/>
    <property type="match status" value="2"/>
</dbReference>
<dbReference type="Pfam" id="PF00628">
    <property type="entry name" value="PHD"/>
    <property type="match status" value="1"/>
</dbReference>
<comment type="subcellular location">
    <subcellularLocation>
        <location evidence="1">Nucleus</location>
    </subcellularLocation>
</comment>
<dbReference type="Proteomes" id="UP000813462">
    <property type="component" value="Unassembled WGS sequence"/>
</dbReference>
<dbReference type="InterPro" id="IPR011011">
    <property type="entry name" value="Znf_FYVE_PHD"/>
</dbReference>
<sequence>MEAPVVRSRGRPRKRRINEDANGADGGKAGPEAKKRVVEMVPISLLNRFVLKEFKSNGIFIGKVVYYADGFYRVVYEDGDYEDLDSREVKGILLGENYFDDDLRSRSKKLEDLVMRISVNGSQNKVLESTKEVNGVESSTLSELSGGPTVENDEAHGEYDDDDDADSSGDSCEYARDEDLGFEAEAPSIPPPPQLPPSSGTIGVPEEYVSHLFSVYGFLRSFSICLFLSPFTLDDFVGSLNCRAPNTLLDAIHVALLRSLRRHLETLSSDGFELASNCLRCTDWSLLDTLTWPVYLIQYLTVMGYTKGPQWKGFYDEVLDKEYYLLSTARKLIILQLLCDDVLDSAELRAEIDMREESEVGIDYDAEASNASENGPRRVHPRYSKTSACKDREALEIIADKHERKSTKGDIDSTNMDVDRNSDECRLCGMDGTLLCCDGCPSAYHTRCIGVMKMSIPEGSWYCPECTINKIGPTITIGTSLKGAEIFSIDSYGQIFVGTCDHLLVLKGSTIAEPCLRYYNQNDIPKVLQVLCSTSQHADLYFEVCQAILRHWDIPGSVLSLPDMTESDKKSAVIKEDANFPALSLPSLNPGSPSNGDTKQQQCMLNMKLPEGNMSTSSASQQADRAASSHRSYVNMSSAVGITAYTSNGNNSCIGHANVKRYPVTLSSLGKEANHVTSGKGDSTSLGDFVYMGSLYKPQAYLNHYMHGDFAASAAAKLAVLSSEETRPSEAHASDNHRKVTSTNNLQAKAFSLTASRFFWPSSEKKLIEVPRERCGWCLSCKAAVSSKRGCMLNHAALSATKGAMRILANLRPIKSGEGSVASIATYILYMEESLCGLVVGPFLSANYRKEWRKRVEQASTISDVKALLLELEENIRTIAVSGDWTKLVDDWLVESSVMQSATCAVGTTQKRAPNGRRNRKQSAICEVTADGRADKSFVWWQGGKQTKLIFQKAILPHIMVKRAARQGGWRKIAGLYYTDGSEIPKRSRQLVWRAAVEMSKNASQLSLQVRYLDFHVRWGDLVRPEQNLSDAKSLETEASAFRNASICYKKIVENKIIYGIAFGSQKHLPSRVMKNIIEIEQDQDGKDKFWFPETRIPLYLIKEYEGGLSKAVFPSMNEPSNLFLKLQKKRLKGRHKDTFFYLQCKRDNMDMHSCCSCQMVVIHRHAVTCYACQGFSHRDCAISSAISTNEEVEFVILCKRCYNAKALAQNEIRNESPTTPLNLPMQEYRNLVTVTKGSISNHRAQDTHETKQITSDPSLSTKSRRRTCSWGIIWKKKNSKDTGTNFRQNNILLSGGANVHRLEPVCHLCRKPYRSDLMYVCCETCKNWYHAEAVELAESQIFDVVGFKCCRCRRIRSPVCPYKATEDKKSCITLLKQESYVADSDFGTIFDSKKCELITPIVPMEDVSKQNGDPLLFPLSRVELVTEPNSEVDIELDTADPAPRKLPIRRHMKREEDFDTFSGSNVSSADLSANNDSENPLKPAEDVLTANLQWDASVDGLESGVMLDDENLEYENDEFEPQTLFTFSELLGVDASEDGFFEQYNIGTCNVQSEPIMSEETAVDMAKCQMCALEKPAPDLFCENCGLWTHSQCLPPIEQSSWDGSWKCNNCREWR</sequence>
<dbReference type="EMBL" id="JAEACU010000002">
    <property type="protein sequence ID" value="KAH7542056.1"/>
    <property type="molecule type" value="Genomic_DNA"/>
</dbReference>
<keyword evidence="2" id="KW-0479">Metal-binding</keyword>
<feature type="compositionally biased region" description="Polar residues" evidence="7">
    <location>
        <begin position="1253"/>
        <end position="1262"/>
    </location>
</feature>
<comment type="caution">
    <text evidence="10">The sequence shown here is derived from an EMBL/GenBank/DDBJ whole genome shotgun (WGS) entry which is preliminary data.</text>
</comment>
<feature type="domain" description="DDT" evidence="9">
    <location>
        <begin position="206"/>
        <end position="266"/>
    </location>
</feature>
<feature type="domain" description="PHD-type" evidence="8">
    <location>
        <begin position="422"/>
        <end position="469"/>
    </location>
</feature>
<dbReference type="SUPFAM" id="SSF57903">
    <property type="entry name" value="FYVE/PHD zinc finger"/>
    <property type="match status" value="3"/>
</dbReference>
<keyword evidence="5" id="KW-0539">Nucleus</keyword>
<evidence type="ECO:0000313" key="11">
    <source>
        <dbReference type="Proteomes" id="UP000813462"/>
    </source>
</evidence>
<dbReference type="Gene3D" id="3.30.40.10">
    <property type="entry name" value="Zinc/RING finger domain, C3HC4 (zinc finger)"/>
    <property type="match status" value="3"/>
</dbReference>
<evidence type="ECO:0000256" key="6">
    <source>
        <dbReference type="PROSITE-ProRule" id="PRU00146"/>
    </source>
</evidence>
<accession>A0A978VTB1</accession>
<dbReference type="GO" id="GO:0000785">
    <property type="term" value="C:chromatin"/>
    <property type="evidence" value="ECO:0007669"/>
    <property type="project" value="UniProtKB-ARBA"/>
</dbReference>
<feature type="domain" description="PHD-type" evidence="8">
    <location>
        <begin position="1566"/>
        <end position="1615"/>
    </location>
</feature>
<dbReference type="InterPro" id="IPR019787">
    <property type="entry name" value="Znf_PHD-finger"/>
</dbReference>
<proteinExistence type="predicted"/>
<dbReference type="Pfam" id="PF02791">
    <property type="entry name" value="DDT"/>
    <property type="match status" value="1"/>
</dbReference>
<evidence type="ECO:0000256" key="3">
    <source>
        <dbReference type="ARBA" id="ARBA00022771"/>
    </source>
</evidence>
<dbReference type="InterPro" id="IPR056618">
    <property type="entry name" value="Chromo_PTM"/>
</dbReference>
<dbReference type="InterPro" id="IPR019786">
    <property type="entry name" value="Zinc_finger_PHD-type_CS"/>
</dbReference>
<feature type="compositionally biased region" description="Polar residues" evidence="7">
    <location>
        <begin position="1462"/>
        <end position="1478"/>
    </location>
</feature>
<feature type="region of interest" description="Disordered" evidence="7">
    <location>
        <begin position="128"/>
        <end position="173"/>
    </location>
</feature>
<dbReference type="PANTHER" id="PTHR46508:SF1">
    <property type="entry name" value="PHD FINGER FAMILY PROTEIN"/>
    <property type="match status" value="1"/>
</dbReference>
<feature type="region of interest" description="Disordered" evidence="7">
    <location>
        <begin position="1241"/>
        <end position="1263"/>
    </location>
</feature>
<evidence type="ECO:0000256" key="7">
    <source>
        <dbReference type="SAM" id="MobiDB-lite"/>
    </source>
</evidence>
<dbReference type="GO" id="GO:0005634">
    <property type="term" value="C:nucleus"/>
    <property type="evidence" value="ECO:0007669"/>
    <property type="project" value="UniProtKB-SubCell"/>
</dbReference>
<keyword evidence="3 6" id="KW-0863">Zinc-finger</keyword>
<evidence type="ECO:0000259" key="9">
    <source>
        <dbReference type="PROSITE" id="PS50827"/>
    </source>
</evidence>
<dbReference type="PANTHER" id="PTHR46508">
    <property type="entry name" value="PHD FINGER FAMILY PROTEIN"/>
    <property type="match status" value="1"/>
</dbReference>
<keyword evidence="4" id="KW-0862">Zinc</keyword>
<dbReference type="InterPro" id="IPR018501">
    <property type="entry name" value="DDT_dom"/>
</dbReference>
<dbReference type="OrthoDB" id="784962at2759"/>